<keyword evidence="1" id="KW-0732">Signal</keyword>
<evidence type="ECO:0000256" key="1">
    <source>
        <dbReference type="SAM" id="SignalP"/>
    </source>
</evidence>
<keyword evidence="3" id="KW-1185">Reference proteome</keyword>
<organism evidence="2 3">
    <name type="scientific">Catalinimonas alkaloidigena</name>
    <dbReference type="NCBI Taxonomy" id="1075417"/>
    <lineage>
        <taxon>Bacteria</taxon>
        <taxon>Pseudomonadati</taxon>
        <taxon>Bacteroidota</taxon>
        <taxon>Cytophagia</taxon>
        <taxon>Cytophagales</taxon>
        <taxon>Catalimonadaceae</taxon>
        <taxon>Catalinimonas</taxon>
    </lineage>
</organism>
<protein>
    <recommendedName>
        <fullName evidence="4">Outer membrane protein beta-barrel domain-containing protein</fullName>
    </recommendedName>
</protein>
<dbReference type="Proteomes" id="UP000198510">
    <property type="component" value="Unassembled WGS sequence"/>
</dbReference>
<feature type="chain" id="PRO_5011518339" description="Outer membrane protein beta-barrel domain-containing protein" evidence="1">
    <location>
        <begin position="19"/>
        <end position="226"/>
    </location>
</feature>
<evidence type="ECO:0000313" key="2">
    <source>
        <dbReference type="EMBL" id="SDM34814.1"/>
    </source>
</evidence>
<dbReference type="EMBL" id="FNFO01000012">
    <property type="protein sequence ID" value="SDM34814.1"/>
    <property type="molecule type" value="Genomic_DNA"/>
</dbReference>
<gene>
    <name evidence="2" type="ORF">SAMN05421823_112164</name>
</gene>
<dbReference type="AlphaFoldDB" id="A0A1G9SH54"/>
<name>A0A1G9SH54_9BACT</name>
<evidence type="ECO:0008006" key="4">
    <source>
        <dbReference type="Google" id="ProtNLM"/>
    </source>
</evidence>
<dbReference type="SUPFAM" id="SSF56935">
    <property type="entry name" value="Porins"/>
    <property type="match status" value="1"/>
</dbReference>
<evidence type="ECO:0000313" key="3">
    <source>
        <dbReference type="Proteomes" id="UP000198510"/>
    </source>
</evidence>
<sequence>MKKFWILLFAMAPLGLFAQSADHTTNATPEEEVEYYNPEHATELEKITPSRWHYATNIGASFFTGAWGSGFNTYVAPQVSYDLNDRWQLHGGLALVNTTMPFGYANAEGSQAAPFARNRVSTMAYVGGSYQASERLLLSGYAYYDMLTSNYAGAPAAFTQPNMGASFNAEYKVTKNFSIGVGVSSRRGNGYGMYGSPYGGSPYGYGPGMGSFGSPYGGFAPRPYGW</sequence>
<accession>A0A1G9SH54</accession>
<reference evidence="2 3" key="1">
    <citation type="submission" date="2016-10" db="EMBL/GenBank/DDBJ databases">
        <authorList>
            <person name="de Groot N.N."/>
        </authorList>
    </citation>
    <scope>NUCLEOTIDE SEQUENCE [LARGE SCALE GENOMIC DNA]</scope>
    <source>
        <strain evidence="2 3">DSM 25186</strain>
    </source>
</reference>
<dbReference type="RefSeq" id="WP_317042811.1">
    <property type="nucleotide sequence ID" value="NZ_FNFO01000012.1"/>
</dbReference>
<feature type="signal peptide" evidence="1">
    <location>
        <begin position="1"/>
        <end position="18"/>
    </location>
</feature>
<proteinExistence type="predicted"/>